<evidence type="ECO:0000313" key="1">
    <source>
        <dbReference type="EMBL" id="KAK3077233.1"/>
    </source>
</evidence>
<organism evidence="1 2">
    <name type="scientific">Coniosporium uncinatum</name>
    <dbReference type="NCBI Taxonomy" id="93489"/>
    <lineage>
        <taxon>Eukaryota</taxon>
        <taxon>Fungi</taxon>
        <taxon>Dikarya</taxon>
        <taxon>Ascomycota</taxon>
        <taxon>Pezizomycotina</taxon>
        <taxon>Dothideomycetes</taxon>
        <taxon>Dothideomycetes incertae sedis</taxon>
        <taxon>Coniosporium</taxon>
    </lineage>
</organism>
<keyword evidence="2" id="KW-1185">Reference proteome</keyword>
<protein>
    <submittedName>
        <fullName evidence="1">Uncharacterized protein</fullName>
    </submittedName>
</protein>
<dbReference type="EMBL" id="JAWDJW010003071">
    <property type="protein sequence ID" value="KAK3077233.1"/>
    <property type="molecule type" value="Genomic_DNA"/>
</dbReference>
<name>A0ACC3DKX4_9PEZI</name>
<accession>A0ACC3DKX4</accession>
<comment type="caution">
    <text evidence="1">The sequence shown here is derived from an EMBL/GenBank/DDBJ whole genome shotgun (WGS) entry which is preliminary data.</text>
</comment>
<dbReference type="Proteomes" id="UP001186974">
    <property type="component" value="Unassembled WGS sequence"/>
</dbReference>
<evidence type="ECO:0000313" key="2">
    <source>
        <dbReference type="Proteomes" id="UP001186974"/>
    </source>
</evidence>
<sequence>MERVTWAKGMPLRERWLREEERAAIDKVATSFGFSEPEKRGDEEGPEWEEFKEWCGVRGMVVDAVELMDGME</sequence>
<proteinExistence type="predicted"/>
<gene>
    <name evidence="1" type="ORF">LTS18_010857</name>
</gene>
<reference evidence="1" key="1">
    <citation type="submission" date="2024-09" db="EMBL/GenBank/DDBJ databases">
        <title>Black Yeasts Isolated from many extreme environments.</title>
        <authorList>
            <person name="Coleine C."/>
            <person name="Stajich J.E."/>
            <person name="Selbmann L."/>
        </authorList>
    </citation>
    <scope>NUCLEOTIDE SEQUENCE</scope>
    <source>
        <strain evidence="1">CCFEE 5737</strain>
    </source>
</reference>